<feature type="compositionally biased region" description="Basic and acidic residues" evidence="1">
    <location>
        <begin position="415"/>
        <end position="424"/>
    </location>
</feature>
<name>A0A7C8IEE5_9PLEO</name>
<gene>
    <name evidence="3" type="ORF">BDV95DRAFT_573141</name>
</gene>
<dbReference type="AlphaFoldDB" id="A0A7C8IEE5"/>
<dbReference type="Proteomes" id="UP000481861">
    <property type="component" value="Unassembled WGS sequence"/>
</dbReference>
<reference evidence="3 4" key="1">
    <citation type="submission" date="2020-01" db="EMBL/GenBank/DDBJ databases">
        <authorList>
            <consortium name="DOE Joint Genome Institute"/>
            <person name="Haridas S."/>
            <person name="Albert R."/>
            <person name="Binder M."/>
            <person name="Bloem J."/>
            <person name="Labutti K."/>
            <person name="Salamov A."/>
            <person name="Andreopoulos B."/>
            <person name="Baker S.E."/>
            <person name="Barry K."/>
            <person name="Bills G."/>
            <person name="Bluhm B.H."/>
            <person name="Cannon C."/>
            <person name="Castanera R."/>
            <person name="Culley D.E."/>
            <person name="Daum C."/>
            <person name="Ezra D."/>
            <person name="Gonzalez J.B."/>
            <person name="Henrissat B."/>
            <person name="Kuo A."/>
            <person name="Liang C."/>
            <person name="Lipzen A."/>
            <person name="Lutzoni F."/>
            <person name="Magnuson J."/>
            <person name="Mondo S."/>
            <person name="Nolan M."/>
            <person name="Ohm R."/>
            <person name="Pangilinan J."/>
            <person name="Park H.-J.H."/>
            <person name="Ramirez L."/>
            <person name="Alfaro M."/>
            <person name="Sun H."/>
            <person name="Tritt A."/>
            <person name="Yoshinaga Y."/>
            <person name="Zwiers L.-H.L."/>
            <person name="Turgeon B.G."/>
            <person name="Goodwin S.B."/>
            <person name="Spatafora J.W."/>
            <person name="Crous P.W."/>
            <person name="Grigoriev I.V."/>
        </authorList>
    </citation>
    <scope>NUCLEOTIDE SEQUENCE [LARGE SCALE GENOMIC DNA]</scope>
    <source>
        <strain evidence="3 4">CBS 611.86</strain>
    </source>
</reference>
<dbReference type="EMBL" id="JAADJZ010000012">
    <property type="protein sequence ID" value="KAF2871047.1"/>
    <property type="molecule type" value="Genomic_DNA"/>
</dbReference>
<keyword evidence="3" id="KW-0808">Transferase</keyword>
<keyword evidence="2" id="KW-0472">Membrane</keyword>
<comment type="caution">
    <text evidence="3">The sequence shown here is derived from an EMBL/GenBank/DDBJ whole genome shotgun (WGS) entry which is preliminary data.</text>
</comment>
<dbReference type="Gene3D" id="3.90.550.10">
    <property type="entry name" value="Spore Coat Polysaccharide Biosynthesis Protein SpsA, Chain A"/>
    <property type="match status" value="1"/>
</dbReference>
<dbReference type="OrthoDB" id="2014201at2759"/>
<protein>
    <submittedName>
        <fullName evidence="3">Nucleotide-diphospho-sugar transferase</fullName>
    </submittedName>
</protein>
<evidence type="ECO:0000256" key="1">
    <source>
        <dbReference type="SAM" id="MobiDB-lite"/>
    </source>
</evidence>
<dbReference type="PANTHER" id="PTHR11183">
    <property type="entry name" value="GLYCOGENIN SUBFAMILY MEMBER"/>
    <property type="match status" value="1"/>
</dbReference>
<keyword evidence="2" id="KW-1133">Transmembrane helix</keyword>
<evidence type="ECO:0000256" key="2">
    <source>
        <dbReference type="SAM" id="Phobius"/>
    </source>
</evidence>
<dbReference type="GO" id="GO:0016740">
    <property type="term" value="F:transferase activity"/>
    <property type="evidence" value="ECO:0007669"/>
    <property type="project" value="UniProtKB-KW"/>
</dbReference>
<proteinExistence type="predicted"/>
<dbReference type="SUPFAM" id="SSF53448">
    <property type="entry name" value="Nucleotide-diphospho-sugar transferases"/>
    <property type="match status" value="1"/>
</dbReference>
<sequence length="424" mass="48326">MRRRRSDDLPRFVKDHEPPPFHSRWRRRYGLYLVAVFFVCWILYPARSTGAADGDGAPAVKWSKYAYSLYATDSAMLCHAVLIFDALAEYGSKADRVLFYPEYWDTAVSDSKDRDSQLLVMARDTYKVKLQPIQMLTVEGRTADEWTGTWDKTVSKLMAFTLTQYDRVIALDSDITLLQHLDELFHLPPTPMAMPRAYWHKTKPWPLTSLLMVLQPSLDEFLHFKKLIARGGNEALVAAHKFDLELVNERFEDSAMVLPHRPYALLSAEFRAHNHSAYLGGDSGEEAWDAKTVLEEAKLVHFNDWPLPKPWIMWPQEGLAAVQPDCGLSLLETCMERRLWKGLYEDFRKRRRDVCRLLSVPAPEWTRIQGGGGEQDQQQLANITEGTHHEAPPVPGEGEAEPEVKAASGESENGEGERERASPA</sequence>
<accession>A0A7C8IEE5</accession>
<keyword evidence="4" id="KW-1185">Reference proteome</keyword>
<organism evidence="3 4">
    <name type="scientific">Massariosphaeria phaeospora</name>
    <dbReference type="NCBI Taxonomy" id="100035"/>
    <lineage>
        <taxon>Eukaryota</taxon>
        <taxon>Fungi</taxon>
        <taxon>Dikarya</taxon>
        <taxon>Ascomycota</taxon>
        <taxon>Pezizomycotina</taxon>
        <taxon>Dothideomycetes</taxon>
        <taxon>Pleosporomycetidae</taxon>
        <taxon>Pleosporales</taxon>
        <taxon>Pleosporales incertae sedis</taxon>
        <taxon>Massariosphaeria</taxon>
    </lineage>
</organism>
<feature type="transmembrane region" description="Helical" evidence="2">
    <location>
        <begin position="29"/>
        <end position="47"/>
    </location>
</feature>
<evidence type="ECO:0000313" key="3">
    <source>
        <dbReference type="EMBL" id="KAF2871047.1"/>
    </source>
</evidence>
<dbReference type="InterPro" id="IPR050587">
    <property type="entry name" value="GNT1/Glycosyltrans_8"/>
</dbReference>
<dbReference type="InterPro" id="IPR029044">
    <property type="entry name" value="Nucleotide-diphossugar_trans"/>
</dbReference>
<evidence type="ECO:0000313" key="4">
    <source>
        <dbReference type="Proteomes" id="UP000481861"/>
    </source>
</evidence>
<keyword evidence="2" id="KW-0812">Transmembrane</keyword>
<feature type="region of interest" description="Disordered" evidence="1">
    <location>
        <begin position="365"/>
        <end position="424"/>
    </location>
</feature>